<comment type="caution">
    <text evidence="2">The sequence shown here is derived from an EMBL/GenBank/DDBJ whole genome shotgun (WGS) entry which is preliminary data.</text>
</comment>
<sequence length="481" mass="54964">MPITLSKCLQRQDHSVVDIEIRNSTTSLENENLASSPSAVVTIESSASTLNNAGDEVFPAPDFSDLSERMLGDVVSSVLFTLLAMTYTIFNFRRLAWDLEENDPKPTQQEKSSIYIGLIYQLCFLLHHASVFRMMWFKRKEFLSYFEFLDTSDISSNFNSMSYSDGRVSILNLAKYYLGTHLGHTAACFYCSNIYHLHNRRTKDWSFWGMLEYQEGVFLLGLKRSYETDVDSNHSSARSGQIEDPLINPDIFLSDATLETTLLGSTGMAMNFFQHFISMFSNDCFLLTTINLWIAGKYFREHFSQWENSRKRKGSETSYEVQNCIVVDEIVKKYQELSQLSRHLNAITDSILPALVFMNIITMSYFLNTCVLRDWNFAIFLALKFSKVCAAMFIATKTSRKAGKYYSWFISEDVQQCLGFDSKQMQRNVAEIKDSPLGNGTGAFYIDTRFLLSECNGNPGTEPKAKNLKSLGLRSRGKSRR</sequence>
<evidence type="ECO:0000256" key="1">
    <source>
        <dbReference type="SAM" id="Phobius"/>
    </source>
</evidence>
<dbReference type="Proteomes" id="UP001642540">
    <property type="component" value="Unassembled WGS sequence"/>
</dbReference>
<evidence type="ECO:0000313" key="3">
    <source>
        <dbReference type="Proteomes" id="UP001642540"/>
    </source>
</evidence>
<protein>
    <recommendedName>
        <fullName evidence="4">Gustatory receptor</fullName>
    </recommendedName>
</protein>
<feature type="transmembrane region" description="Helical" evidence="1">
    <location>
        <begin position="351"/>
        <end position="369"/>
    </location>
</feature>
<keyword evidence="3" id="KW-1185">Reference proteome</keyword>
<feature type="transmembrane region" description="Helical" evidence="1">
    <location>
        <begin position="112"/>
        <end position="132"/>
    </location>
</feature>
<keyword evidence="1" id="KW-0472">Membrane</keyword>
<gene>
    <name evidence="2" type="ORF">ODALV1_LOCUS11529</name>
</gene>
<accession>A0ABP1QIR8</accession>
<feature type="transmembrane region" description="Helical" evidence="1">
    <location>
        <begin position="74"/>
        <end position="92"/>
    </location>
</feature>
<keyword evidence="1" id="KW-1133">Transmembrane helix</keyword>
<feature type="transmembrane region" description="Helical" evidence="1">
    <location>
        <begin position="375"/>
        <end position="395"/>
    </location>
</feature>
<reference evidence="2 3" key="1">
    <citation type="submission" date="2024-08" db="EMBL/GenBank/DDBJ databases">
        <authorList>
            <person name="Cucini C."/>
            <person name="Frati F."/>
        </authorList>
    </citation>
    <scope>NUCLEOTIDE SEQUENCE [LARGE SCALE GENOMIC DNA]</scope>
</reference>
<dbReference type="EMBL" id="CAXLJM020000035">
    <property type="protein sequence ID" value="CAL8103703.1"/>
    <property type="molecule type" value="Genomic_DNA"/>
</dbReference>
<evidence type="ECO:0008006" key="4">
    <source>
        <dbReference type="Google" id="ProtNLM"/>
    </source>
</evidence>
<evidence type="ECO:0000313" key="2">
    <source>
        <dbReference type="EMBL" id="CAL8103703.1"/>
    </source>
</evidence>
<organism evidence="2 3">
    <name type="scientific">Orchesella dallaii</name>
    <dbReference type="NCBI Taxonomy" id="48710"/>
    <lineage>
        <taxon>Eukaryota</taxon>
        <taxon>Metazoa</taxon>
        <taxon>Ecdysozoa</taxon>
        <taxon>Arthropoda</taxon>
        <taxon>Hexapoda</taxon>
        <taxon>Collembola</taxon>
        <taxon>Entomobryomorpha</taxon>
        <taxon>Entomobryoidea</taxon>
        <taxon>Orchesellidae</taxon>
        <taxon>Orchesellinae</taxon>
        <taxon>Orchesella</taxon>
    </lineage>
</organism>
<keyword evidence="1" id="KW-0812">Transmembrane</keyword>
<proteinExistence type="predicted"/>
<name>A0ABP1QIR8_9HEXA</name>